<dbReference type="AlphaFoldDB" id="A0A8A4TXT2"/>
<dbReference type="Pfam" id="PF02823">
    <property type="entry name" value="ATP-synt_DE_N"/>
    <property type="match status" value="1"/>
</dbReference>
<keyword evidence="7 10" id="KW-0472">Membrane</keyword>
<keyword evidence="5 10" id="KW-0813">Transport</keyword>
<dbReference type="CDD" id="cd12152">
    <property type="entry name" value="F1-ATPase_delta"/>
    <property type="match status" value="1"/>
</dbReference>
<keyword evidence="10" id="KW-1003">Cell membrane</keyword>
<evidence type="ECO:0000256" key="5">
    <source>
        <dbReference type="ARBA" id="ARBA00022448"/>
    </source>
</evidence>
<dbReference type="RefSeq" id="WP_237384389.1">
    <property type="nucleotide sequence ID" value="NZ_CP071793.1"/>
</dbReference>
<dbReference type="GO" id="GO:0005886">
    <property type="term" value="C:plasma membrane"/>
    <property type="evidence" value="ECO:0007669"/>
    <property type="project" value="UniProtKB-SubCell"/>
</dbReference>
<keyword evidence="15" id="KW-1185">Reference proteome</keyword>
<evidence type="ECO:0000256" key="11">
    <source>
        <dbReference type="RuleBase" id="RU003656"/>
    </source>
</evidence>
<dbReference type="Proteomes" id="UP000663929">
    <property type="component" value="Chromosome"/>
</dbReference>
<evidence type="ECO:0000256" key="1">
    <source>
        <dbReference type="ARBA" id="ARBA00003543"/>
    </source>
</evidence>
<dbReference type="KEGG" id="scor:J3U87_17755"/>
<evidence type="ECO:0000313" key="14">
    <source>
        <dbReference type="EMBL" id="QTD54293.1"/>
    </source>
</evidence>
<reference evidence="14" key="1">
    <citation type="submission" date="2021-03" db="EMBL/GenBank/DDBJ databases">
        <title>Acanthopleuribacteraceae sp. M133.</title>
        <authorList>
            <person name="Wang G."/>
        </authorList>
    </citation>
    <scope>NUCLEOTIDE SEQUENCE</scope>
    <source>
        <strain evidence="14">M133</strain>
    </source>
</reference>
<gene>
    <name evidence="10" type="primary">atpC</name>
    <name evidence="14" type="ORF">J3U87_17755</name>
</gene>
<dbReference type="GO" id="GO:0046933">
    <property type="term" value="F:proton-transporting ATP synthase activity, rotational mechanism"/>
    <property type="evidence" value="ECO:0007669"/>
    <property type="project" value="UniProtKB-UniRule"/>
</dbReference>
<dbReference type="InterPro" id="IPR020546">
    <property type="entry name" value="ATP_synth_F1_dsu/esu_N"/>
</dbReference>
<dbReference type="InterPro" id="IPR036771">
    <property type="entry name" value="ATPsynth_dsu/esu_N"/>
</dbReference>
<evidence type="ECO:0000256" key="7">
    <source>
        <dbReference type="ARBA" id="ARBA00023136"/>
    </source>
</evidence>
<dbReference type="GO" id="GO:0005524">
    <property type="term" value="F:ATP binding"/>
    <property type="evidence" value="ECO:0007669"/>
    <property type="project" value="UniProtKB-UniRule"/>
</dbReference>
<evidence type="ECO:0000256" key="8">
    <source>
        <dbReference type="ARBA" id="ARBA00023196"/>
    </source>
</evidence>
<sequence>MELQVLTPEKKALEEDVASVYLQGSQGRLGILPQHTSFLSKLDFGVLEYEKDGSKKQLLCGSGLIEVMENKVIVLVRSAETPDDVDVERAKDALQRAKSRLGSKDKDVDLDRAHEAQLRAIQRLKFLGKL</sequence>
<dbReference type="SUPFAM" id="SSF46604">
    <property type="entry name" value="Epsilon subunit of F1F0-ATP synthase C-terminal domain"/>
    <property type="match status" value="1"/>
</dbReference>
<dbReference type="Gene3D" id="1.20.5.440">
    <property type="entry name" value="ATP synthase delta/epsilon subunit, C-terminal domain"/>
    <property type="match status" value="1"/>
</dbReference>
<dbReference type="GO" id="GO:0045259">
    <property type="term" value="C:proton-transporting ATP synthase complex"/>
    <property type="evidence" value="ECO:0007669"/>
    <property type="project" value="UniProtKB-KW"/>
</dbReference>
<comment type="subcellular location">
    <subcellularLocation>
        <location evidence="2 10">Cell membrane</location>
        <topology evidence="2 10">Peripheral membrane protein</topology>
    </subcellularLocation>
</comment>
<feature type="domain" description="ATP synthase F1 complex delta/epsilon subunit N-terminal" evidence="13">
    <location>
        <begin position="1"/>
        <end position="79"/>
    </location>
</feature>
<keyword evidence="10" id="KW-0375">Hydrogen ion transport</keyword>
<proteinExistence type="inferred from homology"/>
<dbReference type="NCBIfam" id="TIGR01216">
    <property type="entry name" value="ATP_synt_epsi"/>
    <property type="match status" value="1"/>
</dbReference>
<evidence type="ECO:0000313" key="15">
    <source>
        <dbReference type="Proteomes" id="UP000663929"/>
    </source>
</evidence>
<dbReference type="InterPro" id="IPR020547">
    <property type="entry name" value="ATP_synth_F1_esu_C"/>
</dbReference>
<dbReference type="InterPro" id="IPR001469">
    <property type="entry name" value="ATP_synth_F1_dsu/esu"/>
</dbReference>
<evidence type="ECO:0000256" key="2">
    <source>
        <dbReference type="ARBA" id="ARBA00004202"/>
    </source>
</evidence>
<evidence type="ECO:0000256" key="9">
    <source>
        <dbReference type="ARBA" id="ARBA00023310"/>
    </source>
</evidence>
<keyword evidence="8 10" id="KW-0139">CF(1)</keyword>
<keyword evidence="9 10" id="KW-0066">ATP synthesis</keyword>
<evidence type="ECO:0000256" key="4">
    <source>
        <dbReference type="ARBA" id="ARBA00011648"/>
    </source>
</evidence>
<dbReference type="Pfam" id="PF00401">
    <property type="entry name" value="ATP-synt_DE"/>
    <property type="match status" value="1"/>
</dbReference>
<dbReference type="NCBIfam" id="NF009980">
    <property type="entry name" value="PRK13446.1"/>
    <property type="match status" value="1"/>
</dbReference>
<dbReference type="PANTHER" id="PTHR13822">
    <property type="entry name" value="ATP SYNTHASE DELTA/EPSILON CHAIN"/>
    <property type="match status" value="1"/>
</dbReference>
<accession>A0A8A4TXT2</accession>
<dbReference type="HAMAP" id="MF_00530">
    <property type="entry name" value="ATP_synth_epsil_bac"/>
    <property type="match status" value="1"/>
</dbReference>
<dbReference type="InterPro" id="IPR036794">
    <property type="entry name" value="ATP_F1_dsu/esu_C_sf"/>
</dbReference>
<protein>
    <recommendedName>
        <fullName evidence="10">ATP synthase epsilon chain</fullName>
    </recommendedName>
    <alternativeName>
        <fullName evidence="10">ATP synthase F1 sector epsilon subunit</fullName>
    </alternativeName>
    <alternativeName>
        <fullName evidence="10">F-ATPase epsilon subunit</fullName>
    </alternativeName>
</protein>
<evidence type="ECO:0000259" key="13">
    <source>
        <dbReference type="Pfam" id="PF02823"/>
    </source>
</evidence>
<evidence type="ECO:0000256" key="10">
    <source>
        <dbReference type="HAMAP-Rule" id="MF_00530"/>
    </source>
</evidence>
<evidence type="ECO:0000256" key="6">
    <source>
        <dbReference type="ARBA" id="ARBA00023065"/>
    </source>
</evidence>
<name>A0A8A4TXT2_SULCO</name>
<evidence type="ECO:0000259" key="12">
    <source>
        <dbReference type="Pfam" id="PF00401"/>
    </source>
</evidence>
<comment type="similarity">
    <text evidence="3 10 11">Belongs to the ATPase epsilon chain family.</text>
</comment>
<dbReference type="EMBL" id="CP071793">
    <property type="protein sequence ID" value="QTD54293.1"/>
    <property type="molecule type" value="Genomic_DNA"/>
</dbReference>
<keyword evidence="6 10" id="KW-0406">Ion transport</keyword>
<dbReference type="PANTHER" id="PTHR13822:SF10">
    <property type="entry name" value="ATP SYNTHASE EPSILON CHAIN, CHLOROPLASTIC"/>
    <property type="match status" value="1"/>
</dbReference>
<dbReference type="Gene3D" id="2.60.15.10">
    <property type="entry name" value="F0F1 ATP synthase delta/epsilon subunit, N-terminal"/>
    <property type="match status" value="1"/>
</dbReference>
<comment type="function">
    <text evidence="1 10">Produces ATP from ADP in the presence of a proton gradient across the membrane.</text>
</comment>
<comment type="subunit">
    <text evidence="4 10 11">F-type ATPases have 2 components, CF(1) - the catalytic core - and CF(0) - the membrane proton channel. CF(1) has five subunits: alpha(3), beta(3), gamma(1), delta(1), epsilon(1). CF(0) has three main subunits: a, b and c.</text>
</comment>
<feature type="domain" description="ATP synthase epsilon subunit C-terminal" evidence="12">
    <location>
        <begin position="83"/>
        <end position="126"/>
    </location>
</feature>
<organism evidence="14 15">
    <name type="scientific">Sulfidibacter corallicola</name>
    <dbReference type="NCBI Taxonomy" id="2818388"/>
    <lineage>
        <taxon>Bacteria</taxon>
        <taxon>Pseudomonadati</taxon>
        <taxon>Acidobacteriota</taxon>
        <taxon>Holophagae</taxon>
        <taxon>Acanthopleuribacterales</taxon>
        <taxon>Acanthopleuribacteraceae</taxon>
        <taxon>Sulfidibacter</taxon>
    </lineage>
</organism>
<evidence type="ECO:0000256" key="3">
    <source>
        <dbReference type="ARBA" id="ARBA00005712"/>
    </source>
</evidence>
<dbReference type="SUPFAM" id="SSF51344">
    <property type="entry name" value="Epsilon subunit of F1F0-ATP synthase N-terminal domain"/>
    <property type="match status" value="1"/>
</dbReference>